<dbReference type="AlphaFoldDB" id="A0A136J9Q9"/>
<feature type="compositionally biased region" description="Polar residues" evidence="1">
    <location>
        <begin position="366"/>
        <end position="378"/>
    </location>
</feature>
<feature type="region of interest" description="Disordered" evidence="1">
    <location>
        <begin position="1"/>
        <end position="54"/>
    </location>
</feature>
<organism evidence="2 3">
    <name type="scientific">Microdochium bolleyi</name>
    <dbReference type="NCBI Taxonomy" id="196109"/>
    <lineage>
        <taxon>Eukaryota</taxon>
        <taxon>Fungi</taxon>
        <taxon>Dikarya</taxon>
        <taxon>Ascomycota</taxon>
        <taxon>Pezizomycotina</taxon>
        <taxon>Sordariomycetes</taxon>
        <taxon>Xylariomycetidae</taxon>
        <taxon>Xylariales</taxon>
        <taxon>Microdochiaceae</taxon>
        <taxon>Microdochium</taxon>
    </lineage>
</organism>
<accession>A0A136J9Q9</accession>
<name>A0A136J9Q9_9PEZI</name>
<gene>
    <name evidence="2" type="ORF">Micbo1qcDRAFT_158829</name>
</gene>
<feature type="region of interest" description="Disordered" evidence="1">
    <location>
        <begin position="66"/>
        <end position="97"/>
    </location>
</feature>
<sequence length="442" mass="47415">MLAAMTFPSPPKSTPGHSPTSSITSVGSRPPSAQAVGPPVIRARTSSLRSKSNQALSLDEVVMQSSIKTGSGEPSGLAIETPEAVRSRSPSQTLSTPVDKTIDEEIEPVDEKHIHSADLSVQVAAGGYMPATEVALDVDKEEPLTKLRCSSSASTTKPDRCESSVSFYTADESYRSLRNSVSSGNLDFTDTNRFSGTMDSPYDISGLSDSYRQSTTTDDSYRQSGMTDTSNRQSTRSDMTAATDLSLTPEDNLDKRTEDSGTHTQPSTELPGNYVRKHSIANSFDSYNDNNSCPSERSGTPSSLYSTLTEEGANPRSILERRLARKAKVREYKQKDLASVRTSLLNPLDETSAVDSPVLGWFTQNSAKSKRMSSSGPSPLSRGIATATTSSSTTPTTPTPADRTPGHEDADGRTHNSVKPLSGTPKRSSMPALERNWTISPV</sequence>
<feature type="compositionally biased region" description="Basic and acidic residues" evidence="1">
    <location>
        <begin position="252"/>
        <end position="261"/>
    </location>
</feature>
<feature type="compositionally biased region" description="Low complexity" evidence="1">
    <location>
        <begin position="385"/>
        <end position="401"/>
    </location>
</feature>
<feature type="compositionally biased region" description="Polar residues" evidence="1">
    <location>
        <begin position="88"/>
        <end position="97"/>
    </location>
</feature>
<feature type="compositionally biased region" description="Polar residues" evidence="1">
    <location>
        <begin position="178"/>
        <end position="198"/>
    </location>
</feature>
<evidence type="ECO:0000313" key="3">
    <source>
        <dbReference type="Proteomes" id="UP000070501"/>
    </source>
</evidence>
<feature type="region of interest" description="Disordered" evidence="1">
    <location>
        <begin position="366"/>
        <end position="442"/>
    </location>
</feature>
<feature type="region of interest" description="Disordered" evidence="1">
    <location>
        <begin position="178"/>
        <end position="273"/>
    </location>
</feature>
<feature type="region of interest" description="Disordered" evidence="1">
    <location>
        <begin position="286"/>
        <end position="312"/>
    </location>
</feature>
<feature type="compositionally biased region" description="Polar residues" evidence="1">
    <location>
        <begin position="286"/>
        <end position="309"/>
    </location>
</feature>
<reference evidence="3" key="1">
    <citation type="submission" date="2016-02" db="EMBL/GenBank/DDBJ databases">
        <title>Draft genome sequence of Microdochium bolleyi, a fungal endophyte of beachgrass.</title>
        <authorList>
            <consortium name="DOE Joint Genome Institute"/>
            <person name="David A.S."/>
            <person name="May G."/>
            <person name="Haridas S."/>
            <person name="Lim J."/>
            <person name="Wang M."/>
            <person name="Labutti K."/>
            <person name="Lipzen A."/>
            <person name="Barry K."/>
            <person name="Grigoriev I.V."/>
        </authorList>
    </citation>
    <scope>NUCLEOTIDE SEQUENCE [LARGE SCALE GENOMIC DNA]</scope>
    <source>
        <strain evidence="3">J235TASD1</strain>
    </source>
</reference>
<feature type="compositionally biased region" description="Polar residues" evidence="1">
    <location>
        <begin position="44"/>
        <end position="54"/>
    </location>
</feature>
<dbReference type="EMBL" id="KQ964247">
    <property type="protein sequence ID" value="KXJ93919.1"/>
    <property type="molecule type" value="Genomic_DNA"/>
</dbReference>
<dbReference type="STRING" id="196109.A0A136J9Q9"/>
<feature type="compositionally biased region" description="Basic and acidic residues" evidence="1">
    <location>
        <begin position="404"/>
        <end position="414"/>
    </location>
</feature>
<dbReference type="InParanoid" id="A0A136J9Q9"/>
<dbReference type="Proteomes" id="UP000070501">
    <property type="component" value="Unassembled WGS sequence"/>
</dbReference>
<feature type="compositionally biased region" description="Polar residues" evidence="1">
    <location>
        <begin position="15"/>
        <end position="27"/>
    </location>
</feature>
<feature type="compositionally biased region" description="Polar residues" evidence="1">
    <location>
        <begin position="207"/>
        <end position="246"/>
    </location>
</feature>
<dbReference type="OrthoDB" id="4750374at2759"/>
<protein>
    <submittedName>
        <fullName evidence="2">Uncharacterized protein</fullName>
    </submittedName>
</protein>
<evidence type="ECO:0000313" key="2">
    <source>
        <dbReference type="EMBL" id="KXJ93919.1"/>
    </source>
</evidence>
<feature type="non-terminal residue" evidence="2">
    <location>
        <position position="442"/>
    </location>
</feature>
<evidence type="ECO:0000256" key="1">
    <source>
        <dbReference type="SAM" id="MobiDB-lite"/>
    </source>
</evidence>
<proteinExistence type="predicted"/>
<keyword evidence="3" id="KW-1185">Reference proteome</keyword>